<gene>
    <name evidence="2" type="ORF">g.23261</name>
</gene>
<dbReference type="InterPro" id="IPR057191">
    <property type="entry name" value="DUF7869"/>
</dbReference>
<dbReference type="Pfam" id="PF25273">
    <property type="entry name" value="DUF7869"/>
    <property type="match status" value="1"/>
</dbReference>
<reference evidence="2" key="1">
    <citation type="submission" date="2015-11" db="EMBL/GenBank/DDBJ databases">
        <title>De novo transcriptome assembly of four potential Pierce s Disease insect vectors from Arizona vineyards.</title>
        <authorList>
            <person name="Tassone E.E."/>
        </authorList>
    </citation>
    <scope>NUCLEOTIDE SEQUENCE</scope>
</reference>
<dbReference type="PANTHER" id="PTHR34415:SF1">
    <property type="entry name" value="INTEGRASE CATALYTIC DOMAIN-CONTAINING PROTEIN"/>
    <property type="match status" value="1"/>
</dbReference>
<dbReference type="AlphaFoldDB" id="A0A1B6LKN3"/>
<evidence type="ECO:0000259" key="1">
    <source>
        <dbReference type="Pfam" id="PF25273"/>
    </source>
</evidence>
<feature type="domain" description="DUF7869" evidence="1">
    <location>
        <begin position="75"/>
        <end position="211"/>
    </location>
</feature>
<dbReference type="EMBL" id="GEBQ01015704">
    <property type="protein sequence ID" value="JAT24273.1"/>
    <property type="molecule type" value="Transcribed_RNA"/>
</dbReference>
<evidence type="ECO:0000313" key="2">
    <source>
        <dbReference type="EMBL" id="JAT24273.1"/>
    </source>
</evidence>
<organism evidence="2">
    <name type="scientific">Graphocephala atropunctata</name>
    <dbReference type="NCBI Taxonomy" id="36148"/>
    <lineage>
        <taxon>Eukaryota</taxon>
        <taxon>Metazoa</taxon>
        <taxon>Ecdysozoa</taxon>
        <taxon>Arthropoda</taxon>
        <taxon>Hexapoda</taxon>
        <taxon>Insecta</taxon>
        <taxon>Pterygota</taxon>
        <taxon>Neoptera</taxon>
        <taxon>Paraneoptera</taxon>
        <taxon>Hemiptera</taxon>
        <taxon>Auchenorrhyncha</taxon>
        <taxon>Membracoidea</taxon>
        <taxon>Cicadellidae</taxon>
        <taxon>Cicadellinae</taxon>
        <taxon>Cicadellini</taxon>
        <taxon>Graphocephala</taxon>
    </lineage>
</organism>
<name>A0A1B6LKN3_9HEMI</name>
<dbReference type="PANTHER" id="PTHR34415">
    <property type="entry name" value="INTEGRASE CATALYTIC DOMAIN-CONTAINING PROTEIN"/>
    <property type="match status" value="1"/>
</dbReference>
<accession>A0A1B6LKN3</accession>
<sequence length="332" mass="38872">AAAELLVHNRKAKKFYNKLKQEVETKDEPHVLAVSFDFMQNIQIPHVPVQETFYLRQLSVSVFCVHDIKSNLAHIYLYHEGVAKKGPNEVCSFLYDFLKTVPPQYTELHVYSDNCGGQNKNHALTRFLLALTDSKRFMKIEQYFPVRGHSFLPCDRDFGMIKRELRRHDRIFSIHEITNLIIQSSKSHKFIVKEVHSEDVLEFKGWWSVFYRKNCISDETKNRNVPRNQKVHFLISSLKHFSYNAQFPARIIGRAFIDSMVSHTFSLGQPARPNLLLPDKEAYTSGKVPLKIAKVNDIRKLLPYVPQEFRDFYLEILNWPTAEQEVNEENDD</sequence>
<protein>
    <recommendedName>
        <fullName evidence="1">DUF7869 domain-containing protein</fullName>
    </recommendedName>
</protein>
<proteinExistence type="predicted"/>
<feature type="non-terminal residue" evidence="2">
    <location>
        <position position="1"/>
    </location>
</feature>